<dbReference type="EMBL" id="CM039435">
    <property type="protein sequence ID" value="KAI4316982.1"/>
    <property type="molecule type" value="Genomic_DNA"/>
</dbReference>
<dbReference type="Proteomes" id="UP000828941">
    <property type="component" value="Chromosome 10"/>
</dbReference>
<keyword evidence="2" id="KW-1185">Reference proteome</keyword>
<comment type="caution">
    <text evidence="1">The sequence shown here is derived from an EMBL/GenBank/DDBJ whole genome shotgun (WGS) entry which is preliminary data.</text>
</comment>
<accession>A0ACB9M0D9</accession>
<evidence type="ECO:0000313" key="2">
    <source>
        <dbReference type="Proteomes" id="UP000828941"/>
    </source>
</evidence>
<protein>
    <submittedName>
        <fullName evidence="1">Uncharacterized protein</fullName>
    </submittedName>
</protein>
<gene>
    <name evidence="1" type="ORF">L6164_024899</name>
</gene>
<reference evidence="1 2" key="1">
    <citation type="journal article" date="2022" name="DNA Res.">
        <title>Chromosomal-level genome assembly of the orchid tree Bauhinia variegata (Leguminosae; Cercidoideae) supports the allotetraploid origin hypothesis of Bauhinia.</title>
        <authorList>
            <person name="Zhong Y."/>
            <person name="Chen Y."/>
            <person name="Zheng D."/>
            <person name="Pang J."/>
            <person name="Liu Y."/>
            <person name="Luo S."/>
            <person name="Meng S."/>
            <person name="Qian L."/>
            <person name="Wei D."/>
            <person name="Dai S."/>
            <person name="Zhou R."/>
        </authorList>
    </citation>
    <scope>NUCLEOTIDE SEQUENCE [LARGE SCALE GENOMIC DNA]</scope>
    <source>
        <strain evidence="1">BV-YZ2020</strain>
    </source>
</reference>
<evidence type="ECO:0000313" key="1">
    <source>
        <dbReference type="EMBL" id="KAI4316982.1"/>
    </source>
</evidence>
<name>A0ACB9M0D9_BAUVA</name>
<proteinExistence type="predicted"/>
<sequence>MISSFPVIFGNFSSSEGDKPFSGRDFTGSVTSGWCVVAYQRRHIYTMKTALIPTQGRKSAKRIELSISLHQLGESETPINAAVDFGGLVKGMDGGANSTAWRRLRDMGNCGKVCREGGGWYGRVSELETEILVGGPWSFSG</sequence>
<organism evidence="1 2">
    <name type="scientific">Bauhinia variegata</name>
    <name type="common">Purple orchid tree</name>
    <name type="synonym">Phanera variegata</name>
    <dbReference type="NCBI Taxonomy" id="167791"/>
    <lineage>
        <taxon>Eukaryota</taxon>
        <taxon>Viridiplantae</taxon>
        <taxon>Streptophyta</taxon>
        <taxon>Embryophyta</taxon>
        <taxon>Tracheophyta</taxon>
        <taxon>Spermatophyta</taxon>
        <taxon>Magnoliopsida</taxon>
        <taxon>eudicotyledons</taxon>
        <taxon>Gunneridae</taxon>
        <taxon>Pentapetalae</taxon>
        <taxon>rosids</taxon>
        <taxon>fabids</taxon>
        <taxon>Fabales</taxon>
        <taxon>Fabaceae</taxon>
        <taxon>Cercidoideae</taxon>
        <taxon>Cercideae</taxon>
        <taxon>Bauhiniinae</taxon>
        <taxon>Bauhinia</taxon>
    </lineage>
</organism>